<keyword evidence="1" id="KW-0472">Membrane</keyword>
<protein>
    <submittedName>
        <fullName evidence="2">Uncharacterized protein</fullName>
    </submittedName>
</protein>
<evidence type="ECO:0000313" key="2">
    <source>
        <dbReference type="EMBL" id="GIY64256.1"/>
    </source>
</evidence>
<keyword evidence="3" id="KW-1185">Reference proteome</keyword>
<dbReference type="Proteomes" id="UP001054837">
    <property type="component" value="Unassembled WGS sequence"/>
</dbReference>
<keyword evidence="1" id="KW-1133">Transmembrane helix</keyword>
<accession>A0AAV4V294</accession>
<proteinExistence type="predicted"/>
<evidence type="ECO:0000313" key="3">
    <source>
        <dbReference type="Proteomes" id="UP001054837"/>
    </source>
</evidence>
<name>A0AAV4V294_9ARAC</name>
<sequence length="102" mass="11185">MILPSMTRSINFQRGLFESEDDPSPNGLFSLEWANGRVFLEEGGGVLIPRGIRENQVGGWGWFLCFSSIIADAMVQMLRVAVFCVGIAGLTYGEFIVVLLLG</sequence>
<keyword evidence="1" id="KW-0812">Transmembrane</keyword>
<evidence type="ECO:0000256" key="1">
    <source>
        <dbReference type="SAM" id="Phobius"/>
    </source>
</evidence>
<reference evidence="2 3" key="1">
    <citation type="submission" date="2021-06" db="EMBL/GenBank/DDBJ databases">
        <title>Caerostris darwini draft genome.</title>
        <authorList>
            <person name="Kono N."/>
            <person name="Arakawa K."/>
        </authorList>
    </citation>
    <scope>NUCLEOTIDE SEQUENCE [LARGE SCALE GENOMIC DNA]</scope>
</reference>
<organism evidence="2 3">
    <name type="scientific">Caerostris darwini</name>
    <dbReference type="NCBI Taxonomy" id="1538125"/>
    <lineage>
        <taxon>Eukaryota</taxon>
        <taxon>Metazoa</taxon>
        <taxon>Ecdysozoa</taxon>
        <taxon>Arthropoda</taxon>
        <taxon>Chelicerata</taxon>
        <taxon>Arachnida</taxon>
        <taxon>Araneae</taxon>
        <taxon>Araneomorphae</taxon>
        <taxon>Entelegynae</taxon>
        <taxon>Araneoidea</taxon>
        <taxon>Araneidae</taxon>
        <taxon>Caerostris</taxon>
    </lineage>
</organism>
<comment type="caution">
    <text evidence="2">The sequence shown here is derived from an EMBL/GenBank/DDBJ whole genome shotgun (WGS) entry which is preliminary data.</text>
</comment>
<dbReference type="EMBL" id="BPLQ01012298">
    <property type="protein sequence ID" value="GIY64256.1"/>
    <property type="molecule type" value="Genomic_DNA"/>
</dbReference>
<feature type="transmembrane region" description="Helical" evidence="1">
    <location>
        <begin position="80"/>
        <end position="101"/>
    </location>
</feature>
<dbReference type="AlphaFoldDB" id="A0AAV4V294"/>
<gene>
    <name evidence="2" type="ORF">CDAR_535471</name>
</gene>